<sequence>MGRVIIVYFFLACEDPLAQACGERLLQHLAPDTLIKPIITGGNGQLKKKLPNFIKLAHHAPILLLTDLDKVICAPALIKDWLVEPNHPEQFYFRVAVRETESWLLADRQGLSAWINAPINKIPLNSELEQDPKKYLLDLVNRYGNRQLKEDLLPSPTNITSKVGLGYNARLTEFVRENWCIESAIEHSDSLARAYKQLQKFKL</sequence>
<name>A0A4Y7XAB3_9GAMM</name>
<organism evidence="1 2">
    <name type="scientific">Alkanindiges illinoisensis</name>
    <dbReference type="NCBI Taxonomy" id="197183"/>
    <lineage>
        <taxon>Bacteria</taxon>
        <taxon>Pseudomonadati</taxon>
        <taxon>Pseudomonadota</taxon>
        <taxon>Gammaproteobacteria</taxon>
        <taxon>Moraxellales</taxon>
        <taxon>Moraxellaceae</taxon>
        <taxon>Alkanindiges</taxon>
    </lineage>
</organism>
<reference evidence="1 2" key="1">
    <citation type="submission" date="2019-03" db="EMBL/GenBank/DDBJ databases">
        <title>Alkanindiges illinoisensis: a potential pathogenic isolated from ascites of a gastric cancer patient with abdominal metastasis.</title>
        <authorList>
            <person name="Hu X."/>
            <person name="Yang B."/>
            <person name="Yan X."/>
            <person name="Lin L."/>
            <person name="Zhao H."/>
            <person name="Zhou F."/>
            <person name="Su B."/>
            <person name="Chen J."/>
            <person name="Rui Y."/>
            <person name="Wang Q."/>
            <person name="Zheng L."/>
        </authorList>
    </citation>
    <scope>NUCLEOTIDE SEQUENCE [LARGE SCALE GENOMIC DNA]</scope>
    <source>
        <strain evidence="1 2">NFYY 23406</strain>
    </source>
</reference>
<accession>A0A4Y7XAB3</accession>
<evidence type="ECO:0000313" key="1">
    <source>
        <dbReference type="EMBL" id="TEU24240.1"/>
    </source>
</evidence>
<gene>
    <name evidence="1" type="ORF">E2B99_12585</name>
</gene>
<protein>
    <submittedName>
        <fullName evidence="1">DUF4276 family protein</fullName>
    </submittedName>
</protein>
<dbReference type="OrthoDB" id="5763664at2"/>
<dbReference type="EMBL" id="SNTY01000067">
    <property type="protein sequence ID" value="TEU24240.1"/>
    <property type="molecule type" value="Genomic_DNA"/>
</dbReference>
<comment type="caution">
    <text evidence="1">The sequence shown here is derived from an EMBL/GenBank/DDBJ whole genome shotgun (WGS) entry which is preliminary data.</text>
</comment>
<proteinExistence type="predicted"/>
<keyword evidence="2" id="KW-1185">Reference proteome</keyword>
<dbReference type="AlphaFoldDB" id="A0A4Y7XAB3"/>
<evidence type="ECO:0000313" key="2">
    <source>
        <dbReference type="Proteomes" id="UP000297834"/>
    </source>
</evidence>
<dbReference type="Proteomes" id="UP000297834">
    <property type="component" value="Unassembled WGS sequence"/>
</dbReference>